<dbReference type="InterPro" id="IPR011006">
    <property type="entry name" value="CheY-like_superfamily"/>
</dbReference>
<dbReference type="PANTHER" id="PTHR33121">
    <property type="entry name" value="CYCLIC DI-GMP PHOSPHODIESTERASE PDEF"/>
    <property type="match status" value="1"/>
</dbReference>
<dbReference type="InterPro" id="IPR035919">
    <property type="entry name" value="EAL_sf"/>
</dbReference>
<dbReference type="GO" id="GO:0006355">
    <property type="term" value="P:regulation of DNA-templated transcription"/>
    <property type="evidence" value="ECO:0007669"/>
    <property type="project" value="InterPro"/>
</dbReference>
<dbReference type="PANTHER" id="PTHR33121:SF70">
    <property type="entry name" value="SIGNALING PROTEIN YKOW"/>
    <property type="match status" value="1"/>
</dbReference>
<dbReference type="InterPro" id="IPR001633">
    <property type="entry name" value="EAL_dom"/>
</dbReference>
<dbReference type="OrthoDB" id="9812358at2"/>
<evidence type="ECO:0000256" key="1">
    <source>
        <dbReference type="ARBA" id="ARBA00023125"/>
    </source>
</evidence>
<accession>A0A3A6QVH1</accession>
<dbReference type="GO" id="GO:0003677">
    <property type="term" value="F:DNA binding"/>
    <property type="evidence" value="ECO:0007669"/>
    <property type="project" value="UniProtKB-KW"/>
</dbReference>
<dbReference type="SMART" id="SM00421">
    <property type="entry name" value="HTH_LUXR"/>
    <property type="match status" value="1"/>
</dbReference>
<feature type="domain" description="Response regulatory" evidence="4">
    <location>
        <begin position="2"/>
        <end position="118"/>
    </location>
</feature>
<evidence type="ECO:0000259" key="4">
    <source>
        <dbReference type="PROSITE" id="PS50110"/>
    </source>
</evidence>
<dbReference type="PRINTS" id="PR00038">
    <property type="entry name" value="HTHLUXR"/>
</dbReference>
<dbReference type="CDD" id="cd06170">
    <property type="entry name" value="LuxR_C_like"/>
    <property type="match status" value="1"/>
</dbReference>
<dbReference type="PROSITE" id="PS50110">
    <property type="entry name" value="RESPONSE_REGULATORY"/>
    <property type="match status" value="1"/>
</dbReference>
<dbReference type="InterPro" id="IPR000792">
    <property type="entry name" value="Tscrpt_reg_LuxR_C"/>
</dbReference>
<dbReference type="SMART" id="SM00448">
    <property type="entry name" value="REC"/>
    <property type="match status" value="1"/>
</dbReference>
<name>A0A3A6QVH1_9VIBR</name>
<dbReference type="SMART" id="SM00052">
    <property type="entry name" value="EAL"/>
    <property type="match status" value="1"/>
</dbReference>
<organism evidence="6 7">
    <name type="scientific">Vibrio sinensis</name>
    <dbReference type="NCBI Taxonomy" id="2302434"/>
    <lineage>
        <taxon>Bacteria</taxon>
        <taxon>Pseudomonadati</taxon>
        <taxon>Pseudomonadota</taxon>
        <taxon>Gammaproteobacteria</taxon>
        <taxon>Vibrionales</taxon>
        <taxon>Vibrionaceae</taxon>
        <taxon>Vibrio</taxon>
    </lineage>
</organism>
<keyword evidence="1" id="KW-0238">DNA-binding</keyword>
<evidence type="ECO:0000259" key="3">
    <source>
        <dbReference type="PROSITE" id="PS50043"/>
    </source>
</evidence>
<dbReference type="CDD" id="cd00156">
    <property type="entry name" value="REC"/>
    <property type="match status" value="1"/>
</dbReference>
<dbReference type="GO" id="GO:0071111">
    <property type="term" value="F:cyclic-guanylate-specific phosphodiesterase activity"/>
    <property type="evidence" value="ECO:0007669"/>
    <property type="project" value="InterPro"/>
</dbReference>
<dbReference type="Gene3D" id="3.20.20.450">
    <property type="entry name" value="EAL domain"/>
    <property type="match status" value="1"/>
</dbReference>
<evidence type="ECO:0000313" key="7">
    <source>
        <dbReference type="Proteomes" id="UP000273252"/>
    </source>
</evidence>
<dbReference type="Proteomes" id="UP000273252">
    <property type="component" value="Unassembled WGS sequence"/>
</dbReference>
<protein>
    <submittedName>
        <fullName evidence="6">EAL domain-containing protein</fullName>
    </submittedName>
</protein>
<dbReference type="InterPro" id="IPR036388">
    <property type="entry name" value="WH-like_DNA-bd_sf"/>
</dbReference>
<dbReference type="Gene3D" id="3.40.50.2300">
    <property type="match status" value="1"/>
</dbReference>
<evidence type="ECO:0000256" key="2">
    <source>
        <dbReference type="PROSITE-ProRule" id="PRU00169"/>
    </source>
</evidence>
<feature type="domain" description="EAL" evidence="5">
    <location>
        <begin position="135"/>
        <end position="384"/>
    </location>
</feature>
<dbReference type="SUPFAM" id="SSF46894">
    <property type="entry name" value="C-terminal effector domain of the bipartite response regulators"/>
    <property type="match status" value="1"/>
</dbReference>
<dbReference type="AlphaFoldDB" id="A0A3A6QVH1"/>
<dbReference type="CDD" id="cd01948">
    <property type="entry name" value="EAL"/>
    <property type="match status" value="1"/>
</dbReference>
<dbReference type="SUPFAM" id="SSF52172">
    <property type="entry name" value="CheY-like"/>
    <property type="match status" value="1"/>
</dbReference>
<gene>
    <name evidence="6" type="ORF">DZ860_00980</name>
</gene>
<feature type="domain" description="HTH luxR-type" evidence="3">
    <location>
        <begin position="518"/>
        <end position="580"/>
    </location>
</feature>
<dbReference type="Pfam" id="PF00196">
    <property type="entry name" value="GerE"/>
    <property type="match status" value="1"/>
</dbReference>
<dbReference type="PROSITE" id="PS50883">
    <property type="entry name" value="EAL"/>
    <property type="match status" value="1"/>
</dbReference>
<keyword evidence="7" id="KW-1185">Reference proteome</keyword>
<evidence type="ECO:0000313" key="6">
    <source>
        <dbReference type="EMBL" id="RJX75288.1"/>
    </source>
</evidence>
<dbReference type="PROSITE" id="PS50043">
    <property type="entry name" value="HTH_LUXR_2"/>
    <property type="match status" value="1"/>
</dbReference>
<dbReference type="Pfam" id="PF00072">
    <property type="entry name" value="Response_reg"/>
    <property type="match status" value="1"/>
</dbReference>
<dbReference type="Gene3D" id="1.10.10.10">
    <property type="entry name" value="Winged helix-like DNA-binding domain superfamily/Winged helix DNA-binding domain"/>
    <property type="match status" value="1"/>
</dbReference>
<proteinExistence type="predicted"/>
<dbReference type="InterPro" id="IPR016032">
    <property type="entry name" value="Sig_transdc_resp-reg_C-effctor"/>
</dbReference>
<dbReference type="EMBL" id="QVMU01000001">
    <property type="protein sequence ID" value="RJX75288.1"/>
    <property type="molecule type" value="Genomic_DNA"/>
</dbReference>
<dbReference type="SUPFAM" id="SSF141868">
    <property type="entry name" value="EAL domain-like"/>
    <property type="match status" value="1"/>
</dbReference>
<dbReference type="Pfam" id="PF00563">
    <property type="entry name" value="EAL"/>
    <property type="match status" value="1"/>
</dbReference>
<keyword evidence="2" id="KW-0597">Phosphoprotein</keyword>
<comment type="caution">
    <text evidence="6">The sequence shown here is derived from an EMBL/GenBank/DDBJ whole genome shotgun (WGS) entry which is preliminary data.</text>
</comment>
<dbReference type="RefSeq" id="WP_120029044.1">
    <property type="nucleotide sequence ID" value="NZ_QVMU01000001.1"/>
</dbReference>
<sequence>MNILIIEDDPIQATKLKLSLRSLGYTDVICASDAHTALDICQNQTVDLIFCDINLPKVDGVHFLATLSRYSSDIGIVIHSAMRENVIELTANMCSAAGFTFVKKMAKPHTLETLAKILHKFESCQTPSSEETTNIVLSEEEVNEAFEKGWFINYYQPQFRAQSHQVIGVEALVRCLHPKYGVLTPISFLATITSMKLLDQLFWVVSEKSIAAISHFSEELNLSINVSQSNLEKNICDGLLSLCAKYQFNPTRLILELTEHEAYDYSVDSLSNLARLSMHGINLSIDDFGTGHASLSQLTLLPFTELKIDRRFIKDLSNNYCNQQLTSMCIQLAHSLGLHCIVEGVEDEETLTYLENLGIDSYQGFYASKPLPIPALRAFIDKQTVECKPSHDQGITWHAEIYSSDSASQHSITKTMEKSELFRSTSASKNLTCLLDRFDEQNIDLLVIDVDFLDSDLPNVYTLLKSTNFMGSICLLEGNKSLDSEMLSGSYHCFIASKNPRYMQTIIHTLSEREKSNIGRIYQLLSTQELNVANMLLKGFNNKKIAYELDLNEKTVSTYKTRVFKKLEIESIIELAQYKL</sequence>
<dbReference type="PROSITE" id="PS00622">
    <property type="entry name" value="HTH_LUXR_1"/>
    <property type="match status" value="1"/>
</dbReference>
<dbReference type="GO" id="GO:0000160">
    <property type="term" value="P:phosphorelay signal transduction system"/>
    <property type="evidence" value="ECO:0007669"/>
    <property type="project" value="InterPro"/>
</dbReference>
<evidence type="ECO:0000259" key="5">
    <source>
        <dbReference type="PROSITE" id="PS50883"/>
    </source>
</evidence>
<feature type="modified residue" description="4-aspartylphosphate" evidence="2">
    <location>
        <position position="52"/>
    </location>
</feature>
<reference evidence="6 7" key="1">
    <citation type="submission" date="2018-08" db="EMBL/GenBank/DDBJ databases">
        <title>Vibrio isolated from the Eastern China Marginal Seas.</title>
        <authorList>
            <person name="Li Y."/>
        </authorList>
    </citation>
    <scope>NUCLEOTIDE SEQUENCE [LARGE SCALE GENOMIC DNA]</scope>
    <source>
        <strain evidence="6 7">BEI233</strain>
    </source>
</reference>
<dbReference type="InterPro" id="IPR001789">
    <property type="entry name" value="Sig_transdc_resp-reg_receiver"/>
</dbReference>
<dbReference type="InterPro" id="IPR050706">
    <property type="entry name" value="Cyclic-di-GMP_PDE-like"/>
</dbReference>